<dbReference type="AlphaFoldDB" id="A0A3N4ZAW3"/>
<protein>
    <submittedName>
        <fullName evidence="2">Uncharacterized protein</fullName>
    </submittedName>
</protein>
<name>A0A3N4ZAW3_9MICO</name>
<evidence type="ECO:0000256" key="1">
    <source>
        <dbReference type="SAM" id="MobiDB-lite"/>
    </source>
</evidence>
<keyword evidence="3" id="KW-1185">Reference proteome</keyword>
<organism evidence="2 3">
    <name type="scientific">Georgenia muralis</name>
    <dbReference type="NCBI Taxonomy" id="154117"/>
    <lineage>
        <taxon>Bacteria</taxon>
        <taxon>Bacillati</taxon>
        <taxon>Actinomycetota</taxon>
        <taxon>Actinomycetes</taxon>
        <taxon>Micrococcales</taxon>
        <taxon>Bogoriellaceae</taxon>
        <taxon>Georgenia</taxon>
    </lineage>
</organism>
<dbReference type="Proteomes" id="UP000280726">
    <property type="component" value="Unassembled WGS sequence"/>
</dbReference>
<evidence type="ECO:0000313" key="3">
    <source>
        <dbReference type="Proteomes" id="UP000280726"/>
    </source>
</evidence>
<feature type="region of interest" description="Disordered" evidence="1">
    <location>
        <begin position="109"/>
        <end position="134"/>
    </location>
</feature>
<sequence length="400" mass="42119">MTGPRDRAVGAAGTLDADHPVGRHREDPVPKKRKNRKTRTHQTQPPVRRPHRRDRPDPTGSIGGNIIEAARSQGFDVTGPAGVAAAMEWFNSLSYEERFAVTETGRLPDDAAPGTPQAPGEAGAAFGLGPGGRPRLSVVPDLGVSWSDDDAWPDEDDEDWPDEDDDVELADIWPPFLGDPVDPDAVPAPTSLAEQAAAVSGTTLVRRADALLAWLGDGRRVTSTGALRQADTAEVIGLLGLDDPHVRSMWDVPELALLWTALVAGGFIDLSRTTVSPAAKALPWVGPNGDAEARVNCGNVLFGSALLTFLAEQEDGTTVAAMPPLTFLALTKAAQPGGVHLAAPTHPSADLMAVMVHADLAALATAGVLSVADDRYELPAHLLPVLDVVMQQVVDQLGLT</sequence>
<evidence type="ECO:0000313" key="2">
    <source>
        <dbReference type="EMBL" id="RPF29076.1"/>
    </source>
</evidence>
<feature type="compositionally biased region" description="Basic and acidic residues" evidence="1">
    <location>
        <begin position="16"/>
        <end position="30"/>
    </location>
</feature>
<reference evidence="2 3" key="1">
    <citation type="submission" date="2018-11" db="EMBL/GenBank/DDBJ databases">
        <title>Sequencing the genomes of 1000 actinobacteria strains.</title>
        <authorList>
            <person name="Klenk H.-P."/>
        </authorList>
    </citation>
    <scope>NUCLEOTIDE SEQUENCE [LARGE SCALE GENOMIC DNA]</scope>
    <source>
        <strain evidence="2 3">DSM 14418</strain>
    </source>
</reference>
<gene>
    <name evidence="2" type="ORF">EDD32_3634</name>
</gene>
<accession>A0A3N4ZAW3</accession>
<dbReference type="EMBL" id="RKRA01000001">
    <property type="protein sequence ID" value="RPF29076.1"/>
    <property type="molecule type" value="Genomic_DNA"/>
</dbReference>
<comment type="caution">
    <text evidence="2">The sequence shown here is derived from an EMBL/GenBank/DDBJ whole genome shotgun (WGS) entry which is preliminary data.</text>
</comment>
<feature type="compositionally biased region" description="Basic residues" evidence="1">
    <location>
        <begin position="31"/>
        <end position="40"/>
    </location>
</feature>
<proteinExistence type="predicted"/>
<feature type="region of interest" description="Disordered" evidence="1">
    <location>
        <begin position="1"/>
        <end position="66"/>
    </location>
</feature>